<reference evidence="3 4" key="1">
    <citation type="journal article" date="2015" name="Genome Biol.">
        <title>Comparative genomics of Steinernema reveals deeply conserved gene regulatory networks.</title>
        <authorList>
            <person name="Dillman A.R."/>
            <person name="Macchietto M."/>
            <person name="Porter C.F."/>
            <person name="Rogers A."/>
            <person name="Williams B."/>
            <person name="Antoshechkin I."/>
            <person name="Lee M.M."/>
            <person name="Goodwin Z."/>
            <person name="Lu X."/>
            <person name="Lewis E.E."/>
            <person name="Goodrich-Blair H."/>
            <person name="Stock S.P."/>
            <person name="Adams B.J."/>
            <person name="Sternberg P.W."/>
            <person name="Mortazavi A."/>
        </authorList>
    </citation>
    <scope>NUCLEOTIDE SEQUENCE [LARGE SCALE GENOMIC DNA]</scope>
    <source>
        <strain evidence="3 4">ALL</strain>
    </source>
</reference>
<proteinExistence type="predicted"/>
<feature type="region of interest" description="Disordered" evidence="1">
    <location>
        <begin position="103"/>
        <end position="126"/>
    </location>
</feature>
<name>A0A4U5NGI8_STECR</name>
<protein>
    <submittedName>
        <fullName evidence="3">Uncharacterized protein</fullName>
    </submittedName>
</protein>
<keyword evidence="4" id="KW-1185">Reference proteome</keyword>
<evidence type="ECO:0000256" key="2">
    <source>
        <dbReference type="SAM" id="SignalP"/>
    </source>
</evidence>
<accession>A0A4U5NGI8</accession>
<comment type="caution">
    <text evidence="3">The sequence shown here is derived from an EMBL/GenBank/DDBJ whole genome shotgun (WGS) entry which is preliminary data.</text>
</comment>
<feature type="region of interest" description="Disordered" evidence="1">
    <location>
        <begin position="141"/>
        <end position="171"/>
    </location>
</feature>
<feature type="compositionally biased region" description="Low complexity" evidence="1">
    <location>
        <begin position="151"/>
        <end position="171"/>
    </location>
</feature>
<dbReference type="OrthoDB" id="5863785at2759"/>
<feature type="signal peptide" evidence="2">
    <location>
        <begin position="1"/>
        <end position="22"/>
    </location>
</feature>
<reference evidence="3 4" key="2">
    <citation type="journal article" date="2019" name="G3 (Bethesda)">
        <title>Hybrid Assembly of the Genome of the Entomopathogenic Nematode Steinernema carpocapsae Identifies the X-Chromosome.</title>
        <authorList>
            <person name="Serra L."/>
            <person name="Macchietto M."/>
            <person name="Macias-Munoz A."/>
            <person name="McGill C.J."/>
            <person name="Rodriguez I.M."/>
            <person name="Rodriguez B."/>
            <person name="Murad R."/>
            <person name="Mortazavi A."/>
        </authorList>
    </citation>
    <scope>NUCLEOTIDE SEQUENCE [LARGE SCALE GENOMIC DNA]</scope>
    <source>
        <strain evidence="3 4">ALL</strain>
    </source>
</reference>
<dbReference type="AlphaFoldDB" id="A0A4U5NGI8"/>
<evidence type="ECO:0000313" key="4">
    <source>
        <dbReference type="Proteomes" id="UP000298663"/>
    </source>
</evidence>
<gene>
    <name evidence="3" type="ORF">L596_015669</name>
</gene>
<evidence type="ECO:0000256" key="1">
    <source>
        <dbReference type="SAM" id="MobiDB-lite"/>
    </source>
</evidence>
<dbReference type="Proteomes" id="UP000298663">
    <property type="component" value="Unassembled WGS sequence"/>
</dbReference>
<keyword evidence="2" id="KW-0732">Signal</keyword>
<feature type="region of interest" description="Disordered" evidence="1">
    <location>
        <begin position="200"/>
        <end position="233"/>
    </location>
</feature>
<evidence type="ECO:0000313" key="3">
    <source>
        <dbReference type="EMBL" id="TKR81866.1"/>
    </source>
</evidence>
<sequence length="259" mass="28861">MRNAVLFVFAGFFAVLMPLGAAGTLEDEILENIALLEDFELKQLRDFVRGKGRGSVSRITLDNLGNPQDGDEMDPADPNVINVSEQMSMIPSFIVPSIIYPSSTTTTTKRPPAKSKKPKPPTLSKEDFKELAGLFQQFIDNRKGGRRPTSPKRLTTTTTSTTTTTTPEPTTTRRIRWRRPDANKLRGKPRIYEAETKHLPVITSPDEESWKGSVSQVSQPPQSSPKPEQTQELARLGDVLVLVAARTTKDNEMRRFHAS</sequence>
<dbReference type="EMBL" id="AZBU02000004">
    <property type="protein sequence ID" value="TKR81866.1"/>
    <property type="molecule type" value="Genomic_DNA"/>
</dbReference>
<feature type="chain" id="PRO_5020493943" evidence="2">
    <location>
        <begin position="23"/>
        <end position="259"/>
    </location>
</feature>
<organism evidence="3 4">
    <name type="scientific">Steinernema carpocapsae</name>
    <name type="common">Entomopathogenic nematode</name>
    <dbReference type="NCBI Taxonomy" id="34508"/>
    <lineage>
        <taxon>Eukaryota</taxon>
        <taxon>Metazoa</taxon>
        <taxon>Ecdysozoa</taxon>
        <taxon>Nematoda</taxon>
        <taxon>Chromadorea</taxon>
        <taxon>Rhabditida</taxon>
        <taxon>Tylenchina</taxon>
        <taxon>Panagrolaimomorpha</taxon>
        <taxon>Strongyloidoidea</taxon>
        <taxon>Steinernematidae</taxon>
        <taxon>Steinernema</taxon>
    </lineage>
</organism>